<name>A0AAV6U7R4_9ARAC</name>
<sequence length="918" mass="105467">MIESSFMCPSAWDPDVFQEFNGCIPDIQSLFDFNEFTDSGSGDVSPYSNELSSSSDDLILSELNLDVTEEFVTEILQESCAGFSDLDWLSFRDSPKKTSKSKNSSSPVSRKSKHKEPTEHLDCSKLWSNMCETEQLETLHALSEIVTFHMGIREQMEIIQIIDPTAIISPDDKEFVLDSEVAKNFSCGENKVAYLSVFGIAPHFSSLLKSRIKNEPDYVLLFDESMNEVNQSKQLDCHVRIWDVNKVTTRYFSSDFLGHATADLLFSKIKEKCLTLGAGNLLQLSMDGPNVNLKVHEMMMKEMKDEFNTTLLNVGTCGLHIMHNAFRDGCSAFPEVENAASAAYWHFKDSPARREDYASLNLDAKFPLKFCKHRWVENEIVLVRLLEILPDVKSYIKEIERKKLPRPNNKSFVVLQDMIKDELFPAKCNFILSVVKDIQPFLKLYQTDRPMLPFLNGDLNNLLKDLLNRFLKDGSLPTSSLKLLDVNIEDNQLQKEVTKINVGFVAKKMLKELNKKDFCNEKKVMEFYLSCRQLLLKLTKKLFQKCPLNFSLVRNMSFLDPRTLLTNKEANLKKLQNILQYLSSAGRVKEEACDAVIKEFCNFIADLTCMDTTKRYEHCSGDTFDPLLDRVDVFYYEFLSNPKYPNLWQVVKSLLLLSHGQASVERGFSINKNLLIENLKNETVVAKRVIDDHLKFIGGLKEVVITNELVISAAGARQKYMAYLDHQKTQMKVKVCGEKRKLMAETVDELKKKKIRLEKDIKELTKTSEEFSEKAEETSDIGLIAKANALRRHAREKLCELTKYSAYLDDFKLQRIKDYLRKQFESKNVPKSTHTYSSIKSSKRINSSSKLLSRKSSSKKQKKEDSSVPAPVSEDQQLKLKRKKQSRKEQKSGFFVYEKKMKLENPQEDDEDDINILE</sequence>
<dbReference type="SUPFAM" id="SSF53098">
    <property type="entry name" value="Ribonuclease H-like"/>
    <property type="match status" value="1"/>
</dbReference>
<dbReference type="PANTHER" id="PTHR37162">
    <property type="entry name" value="HAT FAMILY DIMERISATION DOMAINCONTAINING PROTEIN-RELATED"/>
    <property type="match status" value="1"/>
</dbReference>
<gene>
    <name evidence="3" type="ORF">JTE90_007959</name>
</gene>
<organism evidence="3 4">
    <name type="scientific">Oedothorax gibbosus</name>
    <dbReference type="NCBI Taxonomy" id="931172"/>
    <lineage>
        <taxon>Eukaryota</taxon>
        <taxon>Metazoa</taxon>
        <taxon>Ecdysozoa</taxon>
        <taxon>Arthropoda</taxon>
        <taxon>Chelicerata</taxon>
        <taxon>Arachnida</taxon>
        <taxon>Araneae</taxon>
        <taxon>Araneomorphae</taxon>
        <taxon>Entelegynae</taxon>
        <taxon>Araneoidea</taxon>
        <taxon>Linyphiidae</taxon>
        <taxon>Erigoninae</taxon>
        <taxon>Oedothorax</taxon>
    </lineage>
</organism>
<evidence type="ECO:0000256" key="1">
    <source>
        <dbReference type="SAM" id="Coils"/>
    </source>
</evidence>
<evidence type="ECO:0000313" key="4">
    <source>
        <dbReference type="Proteomes" id="UP000827092"/>
    </source>
</evidence>
<proteinExistence type="predicted"/>
<evidence type="ECO:0000256" key="2">
    <source>
        <dbReference type="SAM" id="MobiDB-lite"/>
    </source>
</evidence>
<dbReference type="PANTHER" id="PTHR37162:SF11">
    <property type="match status" value="1"/>
</dbReference>
<dbReference type="InterPro" id="IPR029672">
    <property type="entry name" value="FAM199X_fam"/>
</dbReference>
<dbReference type="Pfam" id="PF15814">
    <property type="entry name" value="FAM199X"/>
    <property type="match status" value="1"/>
</dbReference>
<feature type="compositionally biased region" description="Basic residues" evidence="2">
    <location>
        <begin position="852"/>
        <end position="861"/>
    </location>
</feature>
<feature type="compositionally biased region" description="Acidic residues" evidence="2">
    <location>
        <begin position="906"/>
        <end position="918"/>
    </location>
</feature>
<dbReference type="Proteomes" id="UP000827092">
    <property type="component" value="Unassembled WGS sequence"/>
</dbReference>
<dbReference type="AlphaFoldDB" id="A0AAV6U7R4"/>
<feature type="region of interest" description="Disordered" evidence="2">
    <location>
        <begin position="94"/>
        <end position="117"/>
    </location>
</feature>
<feature type="coiled-coil region" evidence="1">
    <location>
        <begin position="740"/>
        <end position="774"/>
    </location>
</feature>
<keyword evidence="1" id="KW-0175">Coiled coil</keyword>
<keyword evidence="4" id="KW-1185">Reference proteome</keyword>
<dbReference type="EMBL" id="JAFNEN010000592">
    <property type="protein sequence ID" value="KAG8179991.1"/>
    <property type="molecule type" value="Genomic_DNA"/>
</dbReference>
<feature type="compositionally biased region" description="Basic and acidic residues" evidence="2">
    <location>
        <begin position="887"/>
        <end position="905"/>
    </location>
</feature>
<feature type="region of interest" description="Disordered" evidence="2">
    <location>
        <begin position="830"/>
        <end position="918"/>
    </location>
</feature>
<protein>
    <submittedName>
        <fullName evidence="3">Uncharacterized protein</fullName>
    </submittedName>
</protein>
<accession>A0AAV6U7R4</accession>
<reference evidence="3 4" key="1">
    <citation type="journal article" date="2022" name="Nat. Ecol. Evol.">
        <title>A masculinizing supergene underlies an exaggerated male reproductive morph in a spider.</title>
        <authorList>
            <person name="Hendrickx F."/>
            <person name="De Corte Z."/>
            <person name="Sonet G."/>
            <person name="Van Belleghem S.M."/>
            <person name="Kostlbacher S."/>
            <person name="Vangestel C."/>
        </authorList>
    </citation>
    <scope>NUCLEOTIDE SEQUENCE [LARGE SCALE GENOMIC DNA]</scope>
    <source>
        <strain evidence="3">W744_W776</strain>
    </source>
</reference>
<evidence type="ECO:0000313" key="3">
    <source>
        <dbReference type="EMBL" id="KAG8179991.1"/>
    </source>
</evidence>
<dbReference type="InterPro" id="IPR012337">
    <property type="entry name" value="RNaseH-like_sf"/>
</dbReference>
<feature type="compositionally biased region" description="Low complexity" evidence="2">
    <location>
        <begin position="837"/>
        <end position="851"/>
    </location>
</feature>
<comment type="caution">
    <text evidence="3">The sequence shown here is derived from an EMBL/GenBank/DDBJ whole genome shotgun (WGS) entry which is preliminary data.</text>
</comment>